<dbReference type="AlphaFoldDB" id="A0A2K1R2E7"/>
<dbReference type="Gene3D" id="1.25.40.10">
    <property type="entry name" value="Tetratricopeptide repeat domain"/>
    <property type="match status" value="1"/>
</dbReference>
<comment type="caution">
    <text evidence="3">The sequence shown here is derived from an EMBL/GenBank/DDBJ whole genome shotgun (WGS) entry which is preliminary data.</text>
</comment>
<feature type="domain" description="SET" evidence="2">
    <location>
        <begin position="38"/>
        <end position="205"/>
    </location>
</feature>
<proteinExistence type="predicted"/>
<name>A0A2K1R2E7_9PEZI</name>
<dbReference type="InterPro" id="IPR001214">
    <property type="entry name" value="SET_dom"/>
</dbReference>
<feature type="region of interest" description="Disordered" evidence="1">
    <location>
        <begin position="1"/>
        <end position="24"/>
    </location>
</feature>
<dbReference type="SUPFAM" id="SSF82199">
    <property type="entry name" value="SET domain"/>
    <property type="match status" value="1"/>
</dbReference>
<keyword evidence="3" id="KW-0808">Transferase</keyword>
<evidence type="ECO:0000313" key="3">
    <source>
        <dbReference type="EMBL" id="PNS21469.1"/>
    </source>
</evidence>
<dbReference type="Proteomes" id="UP000243797">
    <property type="component" value="Unassembled WGS sequence"/>
</dbReference>
<accession>A0A2K1R2E7</accession>
<evidence type="ECO:0000256" key="1">
    <source>
        <dbReference type="SAM" id="MobiDB-lite"/>
    </source>
</evidence>
<dbReference type="InterPro" id="IPR011990">
    <property type="entry name" value="TPR-like_helical_dom_sf"/>
</dbReference>
<protein>
    <submittedName>
        <fullName evidence="3">N-lysine methyltransferase SMYD2-B</fullName>
    </submittedName>
</protein>
<dbReference type="STRING" id="2082308.A0A2K1R2E7"/>
<evidence type="ECO:0000313" key="4">
    <source>
        <dbReference type="Proteomes" id="UP000243797"/>
    </source>
</evidence>
<gene>
    <name evidence="3" type="ORF">CAC42_1248</name>
</gene>
<dbReference type="InParanoid" id="A0A2K1R2E7"/>
<feature type="compositionally biased region" description="Basic and acidic residues" evidence="1">
    <location>
        <begin position="12"/>
        <end position="24"/>
    </location>
</feature>
<dbReference type="CDD" id="cd20071">
    <property type="entry name" value="SET_SMYD"/>
    <property type="match status" value="1"/>
</dbReference>
<organism evidence="3 4">
    <name type="scientific">Sphaceloma murrayae</name>
    <dbReference type="NCBI Taxonomy" id="2082308"/>
    <lineage>
        <taxon>Eukaryota</taxon>
        <taxon>Fungi</taxon>
        <taxon>Dikarya</taxon>
        <taxon>Ascomycota</taxon>
        <taxon>Pezizomycotina</taxon>
        <taxon>Dothideomycetes</taxon>
        <taxon>Dothideomycetidae</taxon>
        <taxon>Myriangiales</taxon>
        <taxon>Elsinoaceae</taxon>
        <taxon>Sphaceloma</taxon>
    </lineage>
</organism>
<dbReference type="PANTHER" id="PTHR47332:SF4">
    <property type="entry name" value="SET DOMAIN-CONTAINING PROTEIN 5"/>
    <property type="match status" value="1"/>
</dbReference>
<dbReference type="InterPro" id="IPR046341">
    <property type="entry name" value="SET_dom_sf"/>
</dbReference>
<dbReference type="PROSITE" id="PS50280">
    <property type="entry name" value="SET"/>
    <property type="match status" value="1"/>
</dbReference>
<dbReference type="InterPro" id="IPR053185">
    <property type="entry name" value="SET_domain_protein"/>
</dbReference>
<dbReference type="PANTHER" id="PTHR47332">
    <property type="entry name" value="SET DOMAIN-CONTAINING PROTEIN 5"/>
    <property type="match status" value="1"/>
</dbReference>
<dbReference type="EMBL" id="NKHZ01000011">
    <property type="protein sequence ID" value="PNS21469.1"/>
    <property type="molecule type" value="Genomic_DNA"/>
</dbReference>
<keyword evidence="4" id="KW-1185">Reference proteome</keyword>
<dbReference type="Pfam" id="PF00856">
    <property type="entry name" value="SET"/>
    <property type="match status" value="1"/>
</dbReference>
<dbReference type="GO" id="GO:0032259">
    <property type="term" value="P:methylation"/>
    <property type="evidence" value="ECO:0007669"/>
    <property type="project" value="UniProtKB-KW"/>
</dbReference>
<sequence length="349" mass="40050">MEQQTASYCSECDEHDKNDSPMDVDFPMKEAEEIYRSDLLVVRSTPHAGLGLFALAPIPAGTRLISERPLVSLPDMADLPDLHAQVSALPPSRSQLFWSLAAYRRRHEEVDWIPAMRASYSGPSSSFDALCDAVLSAWLIYETNRFTVRSPSGARDRMGIFPLAARLNHSCRPNVFHRHNHLIDRLTIHALRDIEQGEELCTSYIDIVHPTKERRRILRHWGFKCMCHLCRSAEAGSELRRKRLEDMTRRMRKEETRRAMMEWTEWDYAKALGVLEDMVRLMDEEDMVESDSVGEVLGLGAEYAMGLGWWDMAREWAARALEVEERSLGRDSSEWAEARERLTAAEKGP</sequence>
<reference evidence="3 4" key="1">
    <citation type="submission" date="2017-06" db="EMBL/GenBank/DDBJ databases">
        <title>Draft genome sequence of a variant of Elsinoe murrayae.</title>
        <authorList>
            <person name="Cheng Q."/>
        </authorList>
    </citation>
    <scope>NUCLEOTIDE SEQUENCE [LARGE SCALE GENOMIC DNA]</scope>
    <source>
        <strain evidence="3 4">CQ-2017a</strain>
    </source>
</reference>
<keyword evidence="3" id="KW-0489">Methyltransferase</keyword>
<dbReference type="Gene3D" id="2.170.270.10">
    <property type="entry name" value="SET domain"/>
    <property type="match status" value="1"/>
</dbReference>
<evidence type="ECO:0000259" key="2">
    <source>
        <dbReference type="PROSITE" id="PS50280"/>
    </source>
</evidence>
<dbReference type="SMART" id="SM00317">
    <property type="entry name" value="SET"/>
    <property type="match status" value="1"/>
</dbReference>
<dbReference type="OrthoDB" id="265717at2759"/>
<dbReference type="GO" id="GO:0008168">
    <property type="term" value="F:methyltransferase activity"/>
    <property type="evidence" value="ECO:0007669"/>
    <property type="project" value="UniProtKB-KW"/>
</dbReference>